<dbReference type="InterPro" id="IPR003761">
    <property type="entry name" value="Exonuc_VII_S"/>
</dbReference>
<evidence type="ECO:0000313" key="8">
    <source>
        <dbReference type="EMBL" id="RCX03142.1"/>
    </source>
</evidence>
<evidence type="ECO:0000256" key="7">
    <source>
        <dbReference type="SAM" id="Coils"/>
    </source>
</evidence>
<protein>
    <recommendedName>
        <fullName evidence="6">Exodeoxyribonuclease VII small subunit</fullName>
        <ecNumber evidence="6">3.1.11.6</ecNumber>
    </recommendedName>
</protein>
<dbReference type="EC" id="3.1.11.6" evidence="6"/>
<keyword evidence="9" id="KW-1185">Reference proteome</keyword>
<dbReference type="InterPro" id="IPR037004">
    <property type="entry name" value="Exonuc_VII_ssu_sf"/>
</dbReference>
<proteinExistence type="inferred from homology"/>
<sequence>MENTQKQTTFSEAMDQLHDIASQLEKDDIDPDQLVELVRQAETLIKFCRDKLSETEVTVQDILNRLQEAENEGQEITTNDIP</sequence>
<dbReference type="SUPFAM" id="SSF116842">
    <property type="entry name" value="XseB-like"/>
    <property type="match status" value="1"/>
</dbReference>
<dbReference type="RefSeq" id="WP_037358199.1">
    <property type="nucleotide sequence ID" value="NZ_BHZF01000003.1"/>
</dbReference>
<comment type="similarity">
    <text evidence="1">Belongs to the XseB family.</text>
</comment>
<evidence type="ECO:0000256" key="5">
    <source>
        <dbReference type="ARBA" id="ARBA00022839"/>
    </source>
</evidence>
<evidence type="ECO:0000256" key="2">
    <source>
        <dbReference type="ARBA" id="ARBA00022490"/>
    </source>
</evidence>
<keyword evidence="7" id="KW-0175">Coiled coil</keyword>
<dbReference type="GO" id="GO:0006308">
    <property type="term" value="P:DNA catabolic process"/>
    <property type="evidence" value="ECO:0007669"/>
    <property type="project" value="UniProtKB-UniRule"/>
</dbReference>
<dbReference type="GO" id="GO:0008855">
    <property type="term" value="F:exodeoxyribonuclease VII activity"/>
    <property type="evidence" value="ECO:0007669"/>
    <property type="project" value="UniProtKB-UniRule"/>
</dbReference>
<evidence type="ECO:0000256" key="1">
    <source>
        <dbReference type="ARBA" id="ARBA00009998"/>
    </source>
</evidence>
<dbReference type="Gene3D" id="1.10.287.1040">
    <property type="entry name" value="Exonuclease VII, small subunit"/>
    <property type="match status" value="1"/>
</dbReference>
<gene>
    <name evidence="8" type="ORF">DES35_10320</name>
</gene>
<name>A0A369A1G3_9FLAO</name>
<reference evidence="8 9" key="1">
    <citation type="submission" date="2018-07" db="EMBL/GenBank/DDBJ databases">
        <title>Genomic Encyclopedia of Type Strains, Phase IV (KMG-IV): sequencing the most valuable type-strain genomes for metagenomic binning, comparative biology and taxonomic classification.</title>
        <authorList>
            <person name="Goeker M."/>
        </authorList>
    </citation>
    <scope>NUCLEOTIDE SEQUENCE [LARGE SCALE GENOMIC DNA]</scope>
    <source>
        <strain evidence="8 9">DSM 21410</strain>
    </source>
</reference>
<keyword evidence="5" id="KW-0269">Exonuclease</keyword>
<keyword evidence="2" id="KW-0963">Cytoplasm</keyword>
<evidence type="ECO:0000313" key="9">
    <source>
        <dbReference type="Proteomes" id="UP000253517"/>
    </source>
</evidence>
<feature type="coiled-coil region" evidence="7">
    <location>
        <begin position="52"/>
        <end position="79"/>
    </location>
</feature>
<dbReference type="EMBL" id="QPJS01000003">
    <property type="protein sequence ID" value="RCX03142.1"/>
    <property type="molecule type" value="Genomic_DNA"/>
</dbReference>
<keyword evidence="4" id="KW-0378">Hydrolase</keyword>
<evidence type="ECO:0000256" key="6">
    <source>
        <dbReference type="NCBIfam" id="TIGR01280"/>
    </source>
</evidence>
<dbReference type="NCBIfam" id="TIGR01280">
    <property type="entry name" value="xseB"/>
    <property type="match status" value="1"/>
</dbReference>
<evidence type="ECO:0000256" key="3">
    <source>
        <dbReference type="ARBA" id="ARBA00022722"/>
    </source>
</evidence>
<evidence type="ECO:0000256" key="4">
    <source>
        <dbReference type="ARBA" id="ARBA00022801"/>
    </source>
</evidence>
<comment type="caution">
    <text evidence="8">The sequence shown here is derived from an EMBL/GenBank/DDBJ whole genome shotgun (WGS) entry which is preliminary data.</text>
</comment>
<accession>A0A369A1G3</accession>
<dbReference type="AlphaFoldDB" id="A0A369A1G3"/>
<keyword evidence="3" id="KW-0540">Nuclease</keyword>
<dbReference type="GO" id="GO:0009318">
    <property type="term" value="C:exodeoxyribonuclease VII complex"/>
    <property type="evidence" value="ECO:0007669"/>
    <property type="project" value="UniProtKB-UniRule"/>
</dbReference>
<dbReference type="Proteomes" id="UP000253517">
    <property type="component" value="Unassembled WGS sequence"/>
</dbReference>
<dbReference type="Pfam" id="PF02609">
    <property type="entry name" value="Exonuc_VII_S"/>
    <property type="match status" value="1"/>
</dbReference>
<organism evidence="8 9">
    <name type="scientific">Schleiferia thermophila</name>
    <dbReference type="NCBI Taxonomy" id="884107"/>
    <lineage>
        <taxon>Bacteria</taxon>
        <taxon>Pseudomonadati</taxon>
        <taxon>Bacteroidota</taxon>
        <taxon>Flavobacteriia</taxon>
        <taxon>Flavobacteriales</taxon>
        <taxon>Schleiferiaceae</taxon>
        <taxon>Schleiferia</taxon>
    </lineage>
</organism>